<dbReference type="Gene3D" id="3.40.50.720">
    <property type="entry name" value="NAD(P)-binding Rossmann-like Domain"/>
    <property type="match status" value="1"/>
</dbReference>
<dbReference type="InterPro" id="IPR002347">
    <property type="entry name" value="SDR_fam"/>
</dbReference>
<proteinExistence type="predicted"/>
<protein>
    <recommendedName>
        <fullName evidence="3">NAD(P)-binding protein</fullName>
    </recommendedName>
</protein>
<evidence type="ECO:0000313" key="2">
    <source>
        <dbReference type="Proteomes" id="UP001174936"/>
    </source>
</evidence>
<dbReference type="PANTHER" id="PTHR43975:SF2">
    <property type="entry name" value="EG:BACR7A4.14 PROTEIN-RELATED"/>
    <property type="match status" value="1"/>
</dbReference>
<dbReference type="SUPFAM" id="SSF51735">
    <property type="entry name" value="NAD(P)-binding Rossmann-fold domains"/>
    <property type="match status" value="1"/>
</dbReference>
<gene>
    <name evidence="1" type="ORF">B0T16DRAFT_458956</name>
</gene>
<dbReference type="PANTHER" id="PTHR43975">
    <property type="entry name" value="ZGC:101858"/>
    <property type="match status" value="1"/>
</dbReference>
<dbReference type="Proteomes" id="UP001174936">
    <property type="component" value="Unassembled WGS sequence"/>
</dbReference>
<name>A0AA39Y7D8_9PEZI</name>
<dbReference type="PRINTS" id="PR00081">
    <property type="entry name" value="GDHRDH"/>
</dbReference>
<sequence>MARTDTIGLRPSTIKTFHKKPYPAISPLRPELAQAGKTILVAGASSGIGYSIARAFVQAKASRVILLGRREGPLKTAATTLATFSKDNTTTVIPIVCDVTNPSDTARVFDTLKADNIFVDVLVLNAATTGEIKPLLAAGLDSVWRAFEVNVRTLLDLSSRFHKQEFPQGQPRQKYIVNVSTSAIHNFETDAHVLPTYGLTKNSGTLLMQQIAKDVSPDDMQIVSFHPGGILTESAAKAGITEEMYDWDDENLPGHFAVWLASPEAKFAHGRMLTAHWDVDELKGEAKGKMEGQWNYLKLGVVGL</sequence>
<accession>A0AA39Y7D8</accession>
<dbReference type="InterPro" id="IPR036291">
    <property type="entry name" value="NAD(P)-bd_dom_sf"/>
</dbReference>
<evidence type="ECO:0008006" key="3">
    <source>
        <dbReference type="Google" id="ProtNLM"/>
    </source>
</evidence>
<dbReference type="CDD" id="cd05233">
    <property type="entry name" value="SDR_c"/>
    <property type="match status" value="1"/>
</dbReference>
<dbReference type="Pfam" id="PF00106">
    <property type="entry name" value="adh_short"/>
    <property type="match status" value="1"/>
</dbReference>
<comment type="caution">
    <text evidence="1">The sequence shown here is derived from an EMBL/GenBank/DDBJ whole genome shotgun (WGS) entry which is preliminary data.</text>
</comment>
<dbReference type="EMBL" id="JAULSV010000004">
    <property type="protein sequence ID" value="KAK0647094.1"/>
    <property type="molecule type" value="Genomic_DNA"/>
</dbReference>
<keyword evidence="2" id="KW-1185">Reference proteome</keyword>
<evidence type="ECO:0000313" key="1">
    <source>
        <dbReference type="EMBL" id="KAK0647094.1"/>
    </source>
</evidence>
<reference evidence="1" key="1">
    <citation type="submission" date="2023-06" db="EMBL/GenBank/DDBJ databases">
        <title>Genome-scale phylogeny and comparative genomics of the fungal order Sordariales.</title>
        <authorList>
            <consortium name="Lawrence Berkeley National Laboratory"/>
            <person name="Hensen N."/>
            <person name="Bonometti L."/>
            <person name="Westerberg I."/>
            <person name="Brannstrom I.O."/>
            <person name="Guillou S."/>
            <person name="Cros-Aarteil S."/>
            <person name="Calhoun S."/>
            <person name="Haridas S."/>
            <person name="Kuo A."/>
            <person name="Mondo S."/>
            <person name="Pangilinan J."/>
            <person name="Riley R."/>
            <person name="Labutti K."/>
            <person name="Andreopoulos B."/>
            <person name="Lipzen A."/>
            <person name="Chen C."/>
            <person name="Yanf M."/>
            <person name="Daum C."/>
            <person name="Ng V."/>
            <person name="Clum A."/>
            <person name="Steindorff A."/>
            <person name="Ohm R."/>
            <person name="Martin F."/>
            <person name="Silar P."/>
            <person name="Natvig D."/>
            <person name="Lalanne C."/>
            <person name="Gautier V."/>
            <person name="Ament-Velasquez S.L."/>
            <person name="Kruys A."/>
            <person name="Hutchinson M.I."/>
            <person name="Powell A.J."/>
            <person name="Barry K."/>
            <person name="Miller A.N."/>
            <person name="Grigoriev I.V."/>
            <person name="Debuchy R."/>
            <person name="Gladieux P."/>
            <person name="Thoren M.H."/>
            <person name="Johannesson H."/>
        </authorList>
    </citation>
    <scope>NUCLEOTIDE SEQUENCE</scope>
    <source>
        <strain evidence="1">SMH2532-1</strain>
    </source>
</reference>
<organism evidence="1 2">
    <name type="scientific">Cercophora newfieldiana</name>
    <dbReference type="NCBI Taxonomy" id="92897"/>
    <lineage>
        <taxon>Eukaryota</taxon>
        <taxon>Fungi</taxon>
        <taxon>Dikarya</taxon>
        <taxon>Ascomycota</taxon>
        <taxon>Pezizomycotina</taxon>
        <taxon>Sordariomycetes</taxon>
        <taxon>Sordariomycetidae</taxon>
        <taxon>Sordariales</taxon>
        <taxon>Lasiosphaeriaceae</taxon>
        <taxon>Cercophora</taxon>
    </lineage>
</organism>
<dbReference type="AlphaFoldDB" id="A0AA39Y7D8"/>